<dbReference type="eggNOG" id="ENOG502RWY6">
    <property type="taxonomic scope" value="Eukaryota"/>
</dbReference>
<name>K0R0C6_THAOC</name>
<comment type="caution">
    <text evidence="2">The sequence shown here is derived from an EMBL/GenBank/DDBJ whole genome shotgun (WGS) entry which is preliminary data.</text>
</comment>
<dbReference type="AlphaFoldDB" id="K0R0C6"/>
<keyword evidence="1" id="KW-0812">Transmembrane</keyword>
<dbReference type="Proteomes" id="UP000266841">
    <property type="component" value="Unassembled WGS sequence"/>
</dbReference>
<sequence>MVWSSMLHTSLYTVAVATFVTVACIPNGGLRPRKMLPPRGNGSTTDRLNVALSGAAVNITQSSWKSSLALAVVLTTFGLFHMTLQMGYPHIMWNPFMWGWYTVYLPGSIPKALRGACLDMQKHSTANQPLCLSEDQWQELSSGQLSSYNPDDVYSVQRGLDYLQNQSGGVVINALARNVADAIPLLKQNMEGLAPFFQDSSRNKLSLVVFENDSNDGTRALFKSWASEESRKESPRYVVDIMGCGDANPDCILGIQDRYDKDLFKDPNASGVGKLGEFRNVLLEYILSKDEYKSFSHMVVLDVDLGVSISPLGLIHTLGLENGLGQDYAVASSSSQVWPGTMGSIIPPYDLSAFRPKESSGNEKLRGMHQWFCHLMPAGDRWRNLCEAASPMQLFMIQSANDPSNNHNEPYEVGSAFNGVTIYPMRVVRERGEQARYDSGDDNQQCEHVGFHLSLDRRMYVNPKWSMNLRPNKPGGPTGIRAVKTLFEAVIGRPNVVVVFLIGNNTFFFVAVFALWMIGLSLKRLMMVLYDQEKESRRRPWSADSTSGINTREM</sequence>
<protein>
    <submittedName>
        <fullName evidence="2">Uncharacterized protein</fullName>
    </submittedName>
</protein>
<reference evidence="2 3" key="1">
    <citation type="journal article" date="2012" name="Genome Biol.">
        <title>Genome and low-iron response of an oceanic diatom adapted to chronic iron limitation.</title>
        <authorList>
            <person name="Lommer M."/>
            <person name="Specht M."/>
            <person name="Roy A.S."/>
            <person name="Kraemer L."/>
            <person name="Andreson R."/>
            <person name="Gutowska M.A."/>
            <person name="Wolf J."/>
            <person name="Bergner S.V."/>
            <person name="Schilhabel M.B."/>
            <person name="Klostermeier U.C."/>
            <person name="Beiko R.G."/>
            <person name="Rosenstiel P."/>
            <person name="Hippler M."/>
            <person name="Laroche J."/>
        </authorList>
    </citation>
    <scope>NUCLEOTIDE SEQUENCE [LARGE SCALE GENOMIC DNA]</scope>
    <source>
        <strain evidence="2 3">CCMP1005</strain>
    </source>
</reference>
<accession>K0R0C6</accession>
<keyword evidence="3" id="KW-1185">Reference proteome</keyword>
<dbReference type="OMA" id="QVWPGTM"/>
<organism evidence="2 3">
    <name type="scientific">Thalassiosira oceanica</name>
    <name type="common">Marine diatom</name>
    <dbReference type="NCBI Taxonomy" id="159749"/>
    <lineage>
        <taxon>Eukaryota</taxon>
        <taxon>Sar</taxon>
        <taxon>Stramenopiles</taxon>
        <taxon>Ochrophyta</taxon>
        <taxon>Bacillariophyta</taxon>
        <taxon>Coscinodiscophyceae</taxon>
        <taxon>Thalassiosirophycidae</taxon>
        <taxon>Thalassiosirales</taxon>
        <taxon>Thalassiosiraceae</taxon>
        <taxon>Thalassiosira</taxon>
    </lineage>
</organism>
<feature type="transmembrane region" description="Helical" evidence="1">
    <location>
        <begin position="68"/>
        <end position="88"/>
    </location>
</feature>
<dbReference type="EMBL" id="AGNL01048407">
    <property type="protein sequence ID" value="EJK45588.1"/>
    <property type="molecule type" value="Genomic_DNA"/>
</dbReference>
<evidence type="ECO:0000256" key="1">
    <source>
        <dbReference type="SAM" id="Phobius"/>
    </source>
</evidence>
<evidence type="ECO:0000313" key="2">
    <source>
        <dbReference type="EMBL" id="EJK45588.1"/>
    </source>
</evidence>
<keyword evidence="1" id="KW-0472">Membrane</keyword>
<feature type="transmembrane region" description="Helical" evidence="1">
    <location>
        <begin position="12"/>
        <end position="30"/>
    </location>
</feature>
<evidence type="ECO:0000313" key="3">
    <source>
        <dbReference type="Proteomes" id="UP000266841"/>
    </source>
</evidence>
<feature type="transmembrane region" description="Helical" evidence="1">
    <location>
        <begin position="496"/>
        <end position="518"/>
    </location>
</feature>
<proteinExistence type="predicted"/>
<keyword evidence="1" id="KW-1133">Transmembrane helix</keyword>
<dbReference type="OrthoDB" id="197637at2759"/>
<gene>
    <name evidence="2" type="ORF">THAOC_35793</name>
</gene>